<organism evidence="5 6">
    <name type="scientific">Embleya hyalina</name>
    <dbReference type="NCBI Taxonomy" id="516124"/>
    <lineage>
        <taxon>Bacteria</taxon>
        <taxon>Bacillati</taxon>
        <taxon>Actinomycetota</taxon>
        <taxon>Actinomycetes</taxon>
        <taxon>Kitasatosporales</taxon>
        <taxon>Streptomycetaceae</taxon>
        <taxon>Embleya</taxon>
    </lineage>
</organism>
<proteinExistence type="predicted"/>
<comment type="caution">
    <text evidence="5">The sequence shown here is derived from an EMBL/GenBank/DDBJ whole genome shotgun (WGS) entry which is preliminary data.</text>
</comment>
<dbReference type="GO" id="GO:0005829">
    <property type="term" value="C:cytosol"/>
    <property type="evidence" value="ECO:0007669"/>
    <property type="project" value="TreeGrafter"/>
</dbReference>
<dbReference type="GO" id="GO:0003678">
    <property type="term" value="F:DNA helicase activity"/>
    <property type="evidence" value="ECO:0007669"/>
    <property type="project" value="InterPro"/>
</dbReference>
<dbReference type="InterPro" id="IPR036185">
    <property type="entry name" value="DNA_heli_DnaB-like_N_sf"/>
</dbReference>
<feature type="compositionally biased region" description="Pro residues" evidence="3">
    <location>
        <begin position="159"/>
        <end position="175"/>
    </location>
</feature>
<dbReference type="InterPro" id="IPR016136">
    <property type="entry name" value="DNA_helicase_N/primase_C"/>
</dbReference>
<evidence type="ECO:0000256" key="2">
    <source>
        <dbReference type="ARBA" id="ARBA00023125"/>
    </source>
</evidence>
<dbReference type="GO" id="GO:0005524">
    <property type="term" value="F:ATP binding"/>
    <property type="evidence" value="ECO:0007669"/>
    <property type="project" value="InterPro"/>
</dbReference>
<gene>
    <name evidence="5" type="ORF">EHYA_01403</name>
</gene>
<accession>A0A401YGL6</accession>
<feature type="compositionally biased region" description="Low complexity" evidence="3">
    <location>
        <begin position="367"/>
        <end position="380"/>
    </location>
</feature>
<dbReference type="PANTHER" id="PTHR30153:SF2">
    <property type="entry name" value="REPLICATIVE DNA HELICASE"/>
    <property type="match status" value="1"/>
</dbReference>
<feature type="domain" description="DNA helicase DnaB-like N-terminal" evidence="4">
    <location>
        <begin position="5"/>
        <end position="105"/>
    </location>
</feature>
<dbReference type="InterPro" id="IPR007693">
    <property type="entry name" value="DNA_helicase_DnaB-like_N"/>
</dbReference>
<evidence type="ECO:0000256" key="3">
    <source>
        <dbReference type="SAM" id="MobiDB-lite"/>
    </source>
</evidence>
<dbReference type="Proteomes" id="UP000286931">
    <property type="component" value="Unassembled WGS sequence"/>
</dbReference>
<evidence type="ECO:0000256" key="1">
    <source>
        <dbReference type="ARBA" id="ARBA00022705"/>
    </source>
</evidence>
<dbReference type="SUPFAM" id="SSF48024">
    <property type="entry name" value="N-terminal domain of DnaB helicase"/>
    <property type="match status" value="2"/>
</dbReference>
<dbReference type="RefSeq" id="WP_160161333.1">
    <property type="nucleotide sequence ID" value="NZ_BIFH01000014.1"/>
</dbReference>
<dbReference type="Gene3D" id="1.10.860.10">
    <property type="entry name" value="DNAb Helicase, Chain A"/>
    <property type="match status" value="2"/>
</dbReference>
<keyword evidence="2" id="KW-0238">DNA-binding</keyword>
<dbReference type="AlphaFoldDB" id="A0A401YGL6"/>
<keyword evidence="1" id="KW-0235">DNA replication</keyword>
<sequence length="380" mass="40427">MYPHLHAEQALLGALLLEPARIEDVREHLLPDHLYRAAHGALYRALLGPLPDAHNAETTVAARVMALVQAAGKHAAGITPAYAHTLMAACPHPRNARLYARMIVEAADHRAVARHAIRLGQVAAADTDRDGIADTLTHHRALHAALDDLARRWGEPHSAPAPGPARTAPPEPPCPRDLIEEHALVTTLMADARPLGEIARWLGPGDFADRAHAALYRCVAALVHRGDVVDSLTVLWEAQRRGHLADGSLVPELVLRIGASGVPGSTEYWAKRVLRAAVLRTATAGSHAVRGLADDRTLPILRLVSSAREVLAPLDAIHNRWNTATRPPSVGMPAGGSPAPAFLTRTAARSRTTTTTSPPPPGPVPGGPTTATTSAARRRL</sequence>
<feature type="region of interest" description="Disordered" evidence="3">
    <location>
        <begin position="325"/>
        <end position="380"/>
    </location>
</feature>
<keyword evidence="6" id="KW-1185">Reference proteome</keyword>
<evidence type="ECO:0000313" key="5">
    <source>
        <dbReference type="EMBL" id="GCD93755.1"/>
    </source>
</evidence>
<dbReference type="GO" id="GO:0006260">
    <property type="term" value="P:DNA replication"/>
    <property type="evidence" value="ECO:0007669"/>
    <property type="project" value="UniProtKB-KW"/>
</dbReference>
<feature type="domain" description="DNA helicase DnaB-like N-terminal" evidence="4">
    <location>
        <begin position="180"/>
        <end position="246"/>
    </location>
</feature>
<feature type="compositionally biased region" description="Pro residues" evidence="3">
    <location>
        <begin position="357"/>
        <end position="366"/>
    </location>
</feature>
<evidence type="ECO:0000259" key="4">
    <source>
        <dbReference type="Pfam" id="PF00772"/>
    </source>
</evidence>
<name>A0A401YGL6_9ACTN</name>
<dbReference type="PANTHER" id="PTHR30153">
    <property type="entry name" value="REPLICATIVE DNA HELICASE DNAB"/>
    <property type="match status" value="1"/>
</dbReference>
<dbReference type="OrthoDB" id="2970604at2"/>
<dbReference type="Pfam" id="PF00772">
    <property type="entry name" value="DnaB"/>
    <property type="match status" value="2"/>
</dbReference>
<reference evidence="5 6" key="1">
    <citation type="submission" date="2018-12" db="EMBL/GenBank/DDBJ databases">
        <title>Draft genome sequence of Embleya hyalina NBRC 13850T.</title>
        <authorList>
            <person name="Komaki H."/>
            <person name="Hosoyama A."/>
            <person name="Kimura A."/>
            <person name="Ichikawa N."/>
            <person name="Tamura T."/>
        </authorList>
    </citation>
    <scope>NUCLEOTIDE SEQUENCE [LARGE SCALE GENOMIC DNA]</scope>
    <source>
        <strain evidence="5 6">NBRC 13850</strain>
    </source>
</reference>
<feature type="compositionally biased region" description="Low complexity" evidence="3">
    <location>
        <begin position="344"/>
        <end position="356"/>
    </location>
</feature>
<dbReference type="GO" id="GO:0003677">
    <property type="term" value="F:DNA binding"/>
    <property type="evidence" value="ECO:0007669"/>
    <property type="project" value="UniProtKB-KW"/>
</dbReference>
<dbReference type="EMBL" id="BIFH01000014">
    <property type="protein sequence ID" value="GCD93755.1"/>
    <property type="molecule type" value="Genomic_DNA"/>
</dbReference>
<evidence type="ECO:0000313" key="6">
    <source>
        <dbReference type="Proteomes" id="UP000286931"/>
    </source>
</evidence>
<protein>
    <recommendedName>
        <fullName evidence="4">DNA helicase DnaB-like N-terminal domain-containing protein</fullName>
    </recommendedName>
</protein>
<feature type="region of interest" description="Disordered" evidence="3">
    <location>
        <begin position="153"/>
        <end position="176"/>
    </location>
</feature>